<reference evidence="1" key="1">
    <citation type="journal article" date="2020" name="Stud. Mycol.">
        <title>101 Dothideomycetes genomes: a test case for predicting lifestyles and emergence of pathogens.</title>
        <authorList>
            <person name="Haridas S."/>
            <person name="Albert R."/>
            <person name="Binder M."/>
            <person name="Bloem J."/>
            <person name="Labutti K."/>
            <person name="Salamov A."/>
            <person name="Andreopoulos B."/>
            <person name="Baker S."/>
            <person name="Barry K."/>
            <person name="Bills G."/>
            <person name="Bluhm B."/>
            <person name="Cannon C."/>
            <person name="Castanera R."/>
            <person name="Culley D."/>
            <person name="Daum C."/>
            <person name="Ezra D."/>
            <person name="Gonzalez J."/>
            <person name="Henrissat B."/>
            <person name="Kuo A."/>
            <person name="Liang C."/>
            <person name="Lipzen A."/>
            <person name="Lutzoni F."/>
            <person name="Magnuson J."/>
            <person name="Mondo S."/>
            <person name="Nolan M."/>
            <person name="Ohm R."/>
            <person name="Pangilinan J."/>
            <person name="Park H.-J."/>
            <person name="Ramirez L."/>
            <person name="Alfaro M."/>
            <person name="Sun H."/>
            <person name="Tritt A."/>
            <person name="Yoshinaga Y."/>
            <person name="Zwiers L.-H."/>
            <person name="Turgeon B."/>
            <person name="Goodwin S."/>
            <person name="Spatafora J."/>
            <person name="Crous P."/>
            <person name="Grigoriev I."/>
        </authorList>
    </citation>
    <scope>NUCLEOTIDE SEQUENCE</scope>
    <source>
        <strain evidence="1">CBS 113818</strain>
    </source>
</reference>
<evidence type="ECO:0000313" key="1">
    <source>
        <dbReference type="EMBL" id="KAF2833491.1"/>
    </source>
</evidence>
<protein>
    <submittedName>
        <fullName evidence="1">Uncharacterized protein</fullName>
    </submittedName>
</protein>
<sequence length="239" mass="27097">MATPAPDMPAHLEDGDRILFLAHTATFILQAPRSELGILFNSNPNIPLILKTRPTAFMEQTIEYVVLRFCLDEKSPDVLLIALLLLLRMRLSCKPHLDAWKDDGLSDREWIAAAVMVAWKFEEDIEYVCVLDWAERVGVDSIRALAKAETQLLTYVDWRLWIQDHVLEQWKVGLRGLWEKMGEAGVLEMPALEEPEIKESSSADEETTLALAVVEATTLERPEVRHDTPVWIEHSVSGA</sequence>
<proteinExistence type="predicted"/>
<dbReference type="EMBL" id="MU006216">
    <property type="protein sequence ID" value="KAF2833491.1"/>
    <property type="molecule type" value="Genomic_DNA"/>
</dbReference>
<keyword evidence="2" id="KW-1185">Reference proteome</keyword>
<organism evidence="1 2">
    <name type="scientific">Ophiobolus disseminans</name>
    <dbReference type="NCBI Taxonomy" id="1469910"/>
    <lineage>
        <taxon>Eukaryota</taxon>
        <taxon>Fungi</taxon>
        <taxon>Dikarya</taxon>
        <taxon>Ascomycota</taxon>
        <taxon>Pezizomycotina</taxon>
        <taxon>Dothideomycetes</taxon>
        <taxon>Pleosporomycetidae</taxon>
        <taxon>Pleosporales</taxon>
        <taxon>Pleosporineae</taxon>
        <taxon>Phaeosphaeriaceae</taxon>
        <taxon>Ophiobolus</taxon>
    </lineage>
</organism>
<dbReference type="Proteomes" id="UP000799424">
    <property type="component" value="Unassembled WGS sequence"/>
</dbReference>
<name>A0A6A7AJL8_9PLEO</name>
<dbReference type="Gene3D" id="1.10.472.10">
    <property type="entry name" value="Cyclin-like"/>
    <property type="match status" value="1"/>
</dbReference>
<dbReference type="AlphaFoldDB" id="A0A6A7AJL8"/>
<accession>A0A6A7AJL8</accession>
<gene>
    <name evidence="1" type="ORF">CC86DRAFT_400109</name>
</gene>
<evidence type="ECO:0000313" key="2">
    <source>
        <dbReference type="Proteomes" id="UP000799424"/>
    </source>
</evidence>